<feature type="region of interest" description="Disordered" evidence="1">
    <location>
        <begin position="201"/>
        <end position="223"/>
    </location>
</feature>
<proteinExistence type="predicted"/>
<evidence type="ECO:0000313" key="3">
    <source>
        <dbReference type="Proteomes" id="UP000290288"/>
    </source>
</evidence>
<organism evidence="2 3">
    <name type="scientific">Candolleomyces aberdarensis</name>
    <dbReference type="NCBI Taxonomy" id="2316362"/>
    <lineage>
        <taxon>Eukaryota</taxon>
        <taxon>Fungi</taxon>
        <taxon>Dikarya</taxon>
        <taxon>Basidiomycota</taxon>
        <taxon>Agaricomycotina</taxon>
        <taxon>Agaricomycetes</taxon>
        <taxon>Agaricomycetidae</taxon>
        <taxon>Agaricales</taxon>
        <taxon>Agaricineae</taxon>
        <taxon>Psathyrellaceae</taxon>
        <taxon>Candolleomyces</taxon>
    </lineage>
</organism>
<evidence type="ECO:0000256" key="1">
    <source>
        <dbReference type="SAM" id="MobiDB-lite"/>
    </source>
</evidence>
<dbReference type="AlphaFoldDB" id="A0A4Q2DBA6"/>
<comment type="caution">
    <text evidence="2">The sequence shown here is derived from an EMBL/GenBank/DDBJ whole genome shotgun (WGS) entry which is preliminary data.</text>
</comment>
<dbReference type="Proteomes" id="UP000290288">
    <property type="component" value="Unassembled WGS sequence"/>
</dbReference>
<accession>A0A4Q2DBA6</accession>
<keyword evidence="3" id="KW-1185">Reference proteome</keyword>
<name>A0A4Q2DBA6_9AGAR</name>
<reference evidence="2 3" key="1">
    <citation type="submission" date="2019-01" db="EMBL/GenBank/DDBJ databases">
        <title>Draft genome sequence of Psathyrella aberdarensis IHI B618.</title>
        <authorList>
            <person name="Buettner E."/>
            <person name="Kellner H."/>
        </authorList>
    </citation>
    <scope>NUCLEOTIDE SEQUENCE [LARGE SCALE GENOMIC DNA]</scope>
    <source>
        <strain evidence="2 3">IHI B618</strain>
    </source>
</reference>
<dbReference type="OrthoDB" id="3224221at2759"/>
<protein>
    <submittedName>
        <fullName evidence="2">Uncharacterized protein</fullName>
    </submittedName>
</protein>
<dbReference type="EMBL" id="SDEE01000417">
    <property type="protein sequence ID" value="RXW16639.1"/>
    <property type="molecule type" value="Genomic_DNA"/>
</dbReference>
<gene>
    <name evidence="2" type="ORF">EST38_g9216</name>
</gene>
<sequence length="243" mass="27814">MGRLETILAIPDLHSHEDLLHLLNVDGMSSDEEDNVHAQLRDTAVNPSYHVLTPRWRSKELTTFLHVLDSLYIIVRRFDSNRQRGNWPRPRRYDSLNPTFSRKTDFPKNLPQNAYNEQWLNAFPNVKLSVNPTMPYNFTHSPNIFQYLLTMSGTIFRVTTGRSFTKFPSVKDGVLTNPIQFAHQAAESSFLQSTLNREFGRNRDVDTERGLNGSVDKPAQTQTSIIRIAQEKRNDGGDAENVG</sequence>
<evidence type="ECO:0000313" key="2">
    <source>
        <dbReference type="EMBL" id="RXW16639.1"/>
    </source>
</evidence>